<dbReference type="Proteomes" id="UP000887116">
    <property type="component" value="Unassembled WGS sequence"/>
</dbReference>
<comment type="caution">
    <text evidence="3">The sequence shown here is derived from an EMBL/GenBank/DDBJ whole genome shotgun (WGS) entry which is preliminary data.</text>
</comment>
<proteinExistence type="predicted"/>
<dbReference type="EMBL" id="BMAO01017980">
    <property type="protein sequence ID" value="GFR19749.1"/>
    <property type="molecule type" value="Genomic_DNA"/>
</dbReference>
<accession>A0A8X6LTU4</accession>
<evidence type="ECO:0000313" key="2">
    <source>
        <dbReference type="EMBL" id="GFR08372.1"/>
    </source>
</evidence>
<dbReference type="EMBL" id="BMAO01026301">
    <property type="protein sequence ID" value="GFR08372.1"/>
    <property type="molecule type" value="Genomic_DNA"/>
</dbReference>
<feature type="region of interest" description="Disordered" evidence="1">
    <location>
        <begin position="22"/>
        <end position="90"/>
    </location>
</feature>
<dbReference type="AlphaFoldDB" id="A0A8X6LTU4"/>
<reference evidence="3" key="1">
    <citation type="submission" date="2020-07" db="EMBL/GenBank/DDBJ databases">
        <title>Multicomponent nature underlies the extraordinary mechanical properties of spider dragline silk.</title>
        <authorList>
            <person name="Kono N."/>
            <person name="Nakamura H."/>
            <person name="Mori M."/>
            <person name="Yoshida Y."/>
            <person name="Ohtoshi R."/>
            <person name="Malay A.D."/>
            <person name="Moran D.A.P."/>
            <person name="Tomita M."/>
            <person name="Numata K."/>
            <person name="Arakawa K."/>
        </authorList>
    </citation>
    <scope>NUCLEOTIDE SEQUENCE</scope>
</reference>
<keyword evidence="4" id="KW-1185">Reference proteome</keyword>
<feature type="compositionally biased region" description="Basic and acidic residues" evidence="1">
    <location>
        <begin position="41"/>
        <end position="71"/>
    </location>
</feature>
<sequence>MLGKITELWKKLWESIPVFRNKDKVESPHVPMVEELPSDDTTLKPDKKKPEEHLTLLSNKAKESGNSDKTKGLSSDLSTQDIPKSTPDKN</sequence>
<evidence type="ECO:0000256" key="1">
    <source>
        <dbReference type="SAM" id="MobiDB-lite"/>
    </source>
</evidence>
<gene>
    <name evidence="3" type="ORF">TNCT_110961</name>
    <name evidence="2" type="ORF">TNCT_207031</name>
</gene>
<name>A0A8X6LTU4_TRICU</name>
<organism evidence="3 4">
    <name type="scientific">Trichonephila clavata</name>
    <name type="common">Joro spider</name>
    <name type="synonym">Nephila clavata</name>
    <dbReference type="NCBI Taxonomy" id="2740835"/>
    <lineage>
        <taxon>Eukaryota</taxon>
        <taxon>Metazoa</taxon>
        <taxon>Ecdysozoa</taxon>
        <taxon>Arthropoda</taxon>
        <taxon>Chelicerata</taxon>
        <taxon>Arachnida</taxon>
        <taxon>Araneae</taxon>
        <taxon>Araneomorphae</taxon>
        <taxon>Entelegynae</taxon>
        <taxon>Araneoidea</taxon>
        <taxon>Nephilidae</taxon>
        <taxon>Trichonephila</taxon>
    </lineage>
</organism>
<feature type="compositionally biased region" description="Polar residues" evidence="1">
    <location>
        <begin position="72"/>
        <end position="83"/>
    </location>
</feature>
<evidence type="ECO:0000313" key="4">
    <source>
        <dbReference type="Proteomes" id="UP000887116"/>
    </source>
</evidence>
<protein>
    <submittedName>
        <fullName evidence="3">Uncharacterized protein</fullName>
    </submittedName>
</protein>
<evidence type="ECO:0000313" key="3">
    <source>
        <dbReference type="EMBL" id="GFR19749.1"/>
    </source>
</evidence>